<reference evidence="1 2" key="1">
    <citation type="submission" date="2015-08" db="EMBL/GenBank/DDBJ databases">
        <title>Next Generation Sequencing and Analysis of the Genome of Puccinia sorghi L Schw, the Causal Agent of Maize Common Rust.</title>
        <authorList>
            <person name="Rochi L."/>
            <person name="Burguener G."/>
            <person name="Darino M."/>
            <person name="Turjanski A."/>
            <person name="Kreff E."/>
            <person name="Dieguez M.J."/>
            <person name="Sacco F."/>
        </authorList>
    </citation>
    <scope>NUCLEOTIDE SEQUENCE [LARGE SCALE GENOMIC DNA]</scope>
    <source>
        <strain evidence="1 2">RO10H11247</strain>
    </source>
</reference>
<gene>
    <name evidence="1" type="ORF">VP01_776g3</name>
</gene>
<dbReference type="VEuPathDB" id="FungiDB:VP01_776g3"/>
<sequence length="172" mass="19600">MVHRKSHQQRHTTHHAVIRHCEQEELFSSFMITCAFRRLTCQNFSSPIQLNLKFMQRKPNPNIKPKLEETPSTKDAQVFRTQGTVTITQSSSTSTSQRRDPPTLRIVFEESLISFPWLSWRRPAPSSSDPAKDGILPAHIGRKSYGEFNKAIQVVSPSLSLSLLQGTQVMKN</sequence>
<dbReference type="AlphaFoldDB" id="A0A0L6UBE9"/>
<proteinExistence type="predicted"/>
<evidence type="ECO:0000313" key="2">
    <source>
        <dbReference type="Proteomes" id="UP000037035"/>
    </source>
</evidence>
<dbReference type="EMBL" id="LAVV01013238">
    <property type="protein sequence ID" value="KNZ45831.1"/>
    <property type="molecule type" value="Genomic_DNA"/>
</dbReference>
<comment type="caution">
    <text evidence="1">The sequence shown here is derived from an EMBL/GenBank/DDBJ whole genome shotgun (WGS) entry which is preliminary data.</text>
</comment>
<dbReference type="Proteomes" id="UP000037035">
    <property type="component" value="Unassembled WGS sequence"/>
</dbReference>
<protein>
    <submittedName>
        <fullName evidence="1">Uncharacterized protein</fullName>
    </submittedName>
</protein>
<dbReference type="OrthoDB" id="2516587at2759"/>
<accession>A0A0L6UBE9</accession>
<keyword evidence="2" id="KW-1185">Reference proteome</keyword>
<name>A0A0L6UBE9_9BASI</name>
<organism evidence="1 2">
    <name type="scientific">Puccinia sorghi</name>
    <dbReference type="NCBI Taxonomy" id="27349"/>
    <lineage>
        <taxon>Eukaryota</taxon>
        <taxon>Fungi</taxon>
        <taxon>Dikarya</taxon>
        <taxon>Basidiomycota</taxon>
        <taxon>Pucciniomycotina</taxon>
        <taxon>Pucciniomycetes</taxon>
        <taxon>Pucciniales</taxon>
        <taxon>Pucciniaceae</taxon>
        <taxon>Puccinia</taxon>
    </lineage>
</organism>
<evidence type="ECO:0000313" key="1">
    <source>
        <dbReference type="EMBL" id="KNZ45831.1"/>
    </source>
</evidence>